<dbReference type="AlphaFoldDB" id="A0AAN4ZD66"/>
<organism evidence="1 2">
    <name type="scientific">Pristionchus mayeri</name>
    <dbReference type="NCBI Taxonomy" id="1317129"/>
    <lineage>
        <taxon>Eukaryota</taxon>
        <taxon>Metazoa</taxon>
        <taxon>Ecdysozoa</taxon>
        <taxon>Nematoda</taxon>
        <taxon>Chromadorea</taxon>
        <taxon>Rhabditida</taxon>
        <taxon>Rhabditina</taxon>
        <taxon>Diplogasteromorpha</taxon>
        <taxon>Diplogasteroidea</taxon>
        <taxon>Neodiplogasteridae</taxon>
        <taxon>Pristionchus</taxon>
    </lineage>
</organism>
<reference evidence="2" key="1">
    <citation type="submission" date="2022-10" db="EMBL/GenBank/DDBJ databases">
        <title>Genome assembly of Pristionchus species.</title>
        <authorList>
            <person name="Yoshida K."/>
            <person name="Sommer R.J."/>
        </authorList>
    </citation>
    <scope>NUCLEOTIDE SEQUENCE [LARGE SCALE GENOMIC DNA]</scope>
    <source>
        <strain evidence="2">RS5460</strain>
    </source>
</reference>
<evidence type="ECO:0000313" key="1">
    <source>
        <dbReference type="EMBL" id="GMR34815.1"/>
    </source>
</evidence>
<comment type="caution">
    <text evidence="1">The sequence shown here is derived from an EMBL/GenBank/DDBJ whole genome shotgun (WGS) entry which is preliminary data.</text>
</comment>
<proteinExistence type="predicted"/>
<name>A0AAN4ZD66_9BILA</name>
<evidence type="ECO:0008006" key="3">
    <source>
        <dbReference type="Google" id="ProtNLM"/>
    </source>
</evidence>
<gene>
    <name evidence="1" type="ORF">PMAYCL1PPCAC_05010</name>
</gene>
<feature type="non-terminal residue" evidence="1">
    <location>
        <position position="1"/>
    </location>
</feature>
<dbReference type="EMBL" id="BTRK01000002">
    <property type="protein sequence ID" value="GMR34815.1"/>
    <property type="molecule type" value="Genomic_DNA"/>
</dbReference>
<dbReference type="Proteomes" id="UP001328107">
    <property type="component" value="Unassembled WGS sequence"/>
</dbReference>
<keyword evidence="2" id="KW-1185">Reference proteome</keyword>
<sequence length="130" mass="15161">EKEDIITDVLRHTCVVCQNNCKESEMHPFSSNEKKRHIWLYACLDCGEQFDWKADAKLHLIYNPEHRALRKPNNSNIPLQELIAEQPIDKLPYKQSVMYPYCGKFFHSNGARNSHSLLVYKKQEVLSGAE</sequence>
<evidence type="ECO:0000313" key="2">
    <source>
        <dbReference type="Proteomes" id="UP001328107"/>
    </source>
</evidence>
<protein>
    <recommendedName>
        <fullName evidence="3">C2H2-type domain-containing protein</fullName>
    </recommendedName>
</protein>
<accession>A0AAN4ZD66</accession>